<dbReference type="InterPro" id="IPR051982">
    <property type="entry name" value="CiliaryAsmbly_MitoImport"/>
</dbReference>
<feature type="compositionally biased region" description="Low complexity" evidence="6">
    <location>
        <begin position="83"/>
        <end position="95"/>
    </location>
</feature>
<dbReference type="GO" id="GO:0005829">
    <property type="term" value="C:cytosol"/>
    <property type="evidence" value="ECO:0007669"/>
    <property type="project" value="TreeGrafter"/>
</dbReference>
<dbReference type="Pfam" id="PF00515">
    <property type="entry name" value="TPR_1"/>
    <property type="match status" value="1"/>
</dbReference>
<organism evidence="7 8">
    <name type="scientific">Phasianus colchicus</name>
    <name type="common">Common pheasant</name>
    <dbReference type="NCBI Taxonomy" id="9054"/>
    <lineage>
        <taxon>Eukaryota</taxon>
        <taxon>Metazoa</taxon>
        <taxon>Chordata</taxon>
        <taxon>Craniata</taxon>
        <taxon>Vertebrata</taxon>
        <taxon>Euteleostomi</taxon>
        <taxon>Archelosauria</taxon>
        <taxon>Archosauria</taxon>
        <taxon>Dinosauria</taxon>
        <taxon>Saurischia</taxon>
        <taxon>Theropoda</taxon>
        <taxon>Coelurosauria</taxon>
        <taxon>Aves</taxon>
        <taxon>Neognathae</taxon>
        <taxon>Galloanserae</taxon>
        <taxon>Galliformes</taxon>
        <taxon>Phasianidae</taxon>
        <taxon>Phasianinae</taxon>
        <taxon>Phasianus</taxon>
    </lineage>
</organism>
<evidence type="ECO:0000256" key="3">
    <source>
        <dbReference type="ARBA" id="ARBA00022737"/>
    </source>
</evidence>
<evidence type="ECO:0000256" key="6">
    <source>
        <dbReference type="SAM" id="MobiDB-lite"/>
    </source>
</evidence>
<evidence type="ECO:0000256" key="4">
    <source>
        <dbReference type="ARBA" id="ARBA00022803"/>
    </source>
</evidence>
<keyword evidence="2" id="KW-0963">Cytoplasm</keyword>
<dbReference type="GO" id="GO:0006626">
    <property type="term" value="P:protein targeting to mitochondrion"/>
    <property type="evidence" value="ECO:0007669"/>
    <property type="project" value="TreeGrafter"/>
</dbReference>
<dbReference type="Gene3D" id="1.25.40.10">
    <property type="entry name" value="Tetratricopeptide repeat domain"/>
    <property type="match status" value="2"/>
</dbReference>
<feature type="region of interest" description="Disordered" evidence="6">
    <location>
        <begin position="63"/>
        <end position="156"/>
    </location>
</feature>
<feature type="compositionally biased region" description="Low complexity" evidence="6">
    <location>
        <begin position="147"/>
        <end position="156"/>
    </location>
</feature>
<evidence type="ECO:0000313" key="8">
    <source>
        <dbReference type="Proteomes" id="UP000472261"/>
    </source>
</evidence>
<dbReference type="Pfam" id="PF13181">
    <property type="entry name" value="TPR_8"/>
    <property type="match status" value="1"/>
</dbReference>
<dbReference type="Proteomes" id="UP000472261">
    <property type="component" value="Unplaced"/>
</dbReference>
<dbReference type="SMART" id="SM00028">
    <property type="entry name" value="TPR"/>
    <property type="match status" value="5"/>
</dbReference>
<dbReference type="GO" id="GO:0031072">
    <property type="term" value="F:heat shock protein binding"/>
    <property type="evidence" value="ECO:0007669"/>
    <property type="project" value="TreeGrafter"/>
</dbReference>
<dbReference type="PANTHER" id="PTHR45984">
    <property type="entry name" value="RNA (RNA) POLYMERASE II ASSOCIATED PROTEIN HOMOLOG"/>
    <property type="match status" value="1"/>
</dbReference>
<reference evidence="7" key="2">
    <citation type="submission" date="2025-09" db="UniProtKB">
        <authorList>
            <consortium name="Ensembl"/>
        </authorList>
    </citation>
    <scope>IDENTIFICATION</scope>
</reference>
<dbReference type="PROSITE" id="PS50005">
    <property type="entry name" value="TPR"/>
    <property type="match status" value="2"/>
</dbReference>
<comment type="subcellular location">
    <subcellularLocation>
        <location evidence="1">Cytoplasm</location>
    </subcellularLocation>
</comment>
<dbReference type="InterPro" id="IPR019734">
    <property type="entry name" value="TPR_rpt"/>
</dbReference>
<dbReference type="SUPFAM" id="SSF48452">
    <property type="entry name" value="TPR-like"/>
    <property type="match status" value="2"/>
</dbReference>
<keyword evidence="8" id="KW-1185">Reference proteome</keyword>
<keyword evidence="3" id="KW-0677">Repeat</keyword>
<dbReference type="InterPro" id="IPR011990">
    <property type="entry name" value="TPR-like_helical_dom_sf"/>
</dbReference>
<name>A0A669NW76_PHACC</name>
<protein>
    <submittedName>
        <fullName evidence="7">Uncharacterized protein</fullName>
    </submittedName>
</protein>
<proteinExistence type="predicted"/>
<feature type="region of interest" description="Disordered" evidence="6">
    <location>
        <begin position="340"/>
        <end position="361"/>
    </location>
</feature>
<dbReference type="Ensembl" id="ENSPCLT00000000641.1">
    <property type="protein sequence ID" value="ENSPCLP00000000507.1"/>
    <property type="gene ID" value="ENSPCLG00000000422.1"/>
</dbReference>
<dbReference type="PANTHER" id="PTHR45984:SF2">
    <property type="entry name" value="MITOCHONDRIAL IMPORT RECEPTOR SUBUNIT TOM34"/>
    <property type="match status" value="1"/>
</dbReference>
<evidence type="ECO:0000256" key="2">
    <source>
        <dbReference type="ARBA" id="ARBA00022490"/>
    </source>
</evidence>
<accession>A0A669NW76</accession>
<feature type="repeat" description="TPR" evidence="5">
    <location>
        <begin position="436"/>
        <end position="469"/>
    </location>
</feature>
<evidence type="ECO:0000313" key="7">
    <source>
        <dbReference type="Ensembl" id="ENSPCLP00000000507.1"/>
    </source>
</evidence>
<dbReference type="GO" id="GO:0005739">
    <property type="term" value="C:mitochondrion"/>
    <property type="evidence" value="ECO:0007669"/>
    <property type="project" value="TreeGrafter"/>
</dbReference>
<evidence type="ECO:0000256" key="1">
    <source>
        <dbReference type="ARBA" id="ARBA00004496"/>
    </source>
</evidence>
<keyword evidence="4 5" id="KW-0802">TPR repeat</keyword>
<dbReference type="AlphaFoldDB" id="A0A669NW76"/>
<evidence type="ECO:0000256" key="5">
    <source>
        <dbReference type="PROSITE-ProRule" id="PRU00339"/>
    </source>
</evidence>
<sequence length="482" mass="51063">MASYSGGNVPASQEVAKRRAKEAAASRSATAARAVLSRAVPRCAVPCCAVLCCAALCRAAPRRSQPARSPSTAPDDTAGPATSARPEPRAAALSPSPSPSPVPAPPPRPHRRGFRSCTVSIAPRTAAPCPRPPPSLLHRGPAPFPPAAGSCRPRAAPRGPGWRAPAICAAPATMSSAAGSTGRPRSCTAARWRCWRTQVPRGRAGRGGAGLAAPHRCLCRAGEAAAEERSVLLANRAACQLRDGACRGCVADCCSALSLTPFAIKPLLRRAAAYEALESFALAYVDYKTALQVDCTIQAAHDGVNRMTKALLEKHGANWREKLPPIPTVPIDAQRRWSVPSAGAPTGGALSGNTPRGDPAQTAAGIERARTLKEEGNELVKKGNHKKAIEKYSESLKLNQECATYTNRALCYLTLKQHKEAVQDCTEALRLDPKSVKAFYRRAQALKELKDYKSSIADISSLLKIEPKNTAALRLLQELNRA</sequence>
<feature type="compositionally biased region" description="Low complexity" evidence="6">
    <location>
        <begin position="63"/>
        <end position="74"/>
    </location>
</feature>
<feature type="repeat" description="TPR" evidence="5">
    <location>
        <begin position="402"/>
        <end position="435"/>
    </location>
</feature>
<reference evidence="7" key="1">
    <citation type="submission" date="2025-08" db="UniProtKB">
        <authorList>
            <consortium name="Ensembl"/>
        </authorList>
    </citation>
    <scope>IDENTIFICATION</scope>
</reference>
<feature type="compositionally biased region" description="Pro residues" evidence="6">
    <location>
        <begin position="96"/>
        <end position="107"/>
    </location>
</feature>